<sequence length="58" mass="6771">MVALRRLFRMAVDEQSGRQFRVDQSRPHRAEVGQNRTLDFVGWIADNVGKSKPKERTE</sequence>
<protein>
    <submittedName>
        <fullName evidence="1">Uncharacterized protein</fullName>
    </submittedName>
</protein>
<organism evidence="1 2">
    <name type="scientific">Paraburkholderia bryophila</name>
    <dbReference type="NCBI Taxonomy" id="420952"/>
    <lineage>
        <taxon>Bacteria</taxon>
        <taxon>Pseudomonadati</taxon>
        <taxon>Pseudomonadota</taxon>
        <taxon>Betaproteobacteria</taxon>
        <taxon>Burkholderiales</taxon>
        <taxon>Burkholderiaceae</taxon>
        <taxon>Paraburkholderia</taxon>
    </lineage>
</organism>
<gene>
    <name evidence="1" type="ORF">BX591_1011</name>
</gene>
<dbReference type="RefSeq" id="WP_167444479.1">
    <property type="nucleotide sequence ID" value="NZ_CADFFP010000004.1"/>
</dbReference>
<name>A0A329CXJ0_9BURK</name>
<dbReference type="EMBL" id="QLTK01000001">
    <property type="protein sequence ID" value="RAS38672.1"/>
    <property type="molecule type" value="Genomic_DNA"/>
</dbReference>
<evidence type="ECO:0000313" key="1">
    <source>
        <dbReference type="EMBL" id="RAS38672.1"/>
    </source>
</evidence>
<evidence type="ECO:0000313" key="2">
    <source>
        <dbReference type="Proteomes" id="UP000248918"/>
    </source>
</evidence>
<dbReference type="Proteomes" id="UP000248918">
    <property type="component" value="Unassembled WGS sequence"/>
</dbReference>
<accession>A0A329CXJ0</accession>
<proteinExistence type="predicted"/>
<reference evidence="1 2" key="1">
    <citation type="submission" date="2018-06" db="EMBL/GenBank/DDBJ databases">
        <title>Genomic Encyclopedia of Type Strains, Phase III (KMG-III): the genomes of soil and plant-associated and newly described type strains.</title>
        <authorList>
            <person name="Whitman W."/>
        </authorList>
    </citation>
    <scope>NUCLEOTIDE SEQUENCE [LARGE SCALE GENOMIC DNA]</scope>
    <source>
        <strain evidence="1 2">LMG 23644</strain>
    </source>
</reference>
<dbReference type="AlphaFoldDB" id="A0A329CXJ0"/>
<comment type="caution">
    <text evidence="1">The sequence shown here is derived from an EMBL/GenBank/DDBJ whole genome shotgun (WGS) entry which is preliminary data.</text>
</comment>